<proteinExistence type="predicted"/>
<dbReference type="eggNOG" id="COG1073">
    <property type="taxonomic scope" value="Bacteria"/>
</dbReference>
<dbReference type="STRING" id="439219.SAMN02910293_01319"/>
<organism evidence="1 2">
    <name type="scientific">Streptococcus henryi</name>
    <dbReference type="NCBI Taxonomy" id="439219"/>
    <lineage>
        <taxon>Bacteria</taxon>
        <taxon>Bacillati</taxon>
        <taxon>Bacillota</taxon>
        <taxon>Bacilli</taxon>
        <taxon>Lactobacillales</taxon>
        <taxon>Streptococcaceae</taxon>
        <taxon>Streptococcus</taxon>
    </lineage>
</organism>
<evidence type="ECO:0000313" key="1">
    <source>
        <dbReference type="EMBL" id="SDB26551.1"/>
    </source>
</evidence>
<protein>
    <recommendedName>
        <fullName evidence="3">DUF2974 domain-containing protein</fullName>
    </recommendedName>
</protein>
<dbReference type="Proteomes" id="UP000182508">
    <property type="component" value="Unassembled WGS sequence"/>
</dbReference>
<keyword evidence="2" id="KW-1185">Reference proteome</keyword>
<sequence length="398" mass="45644">MASIIDYMKKNKDTSFDDLALNDADILSLNEIGYIPFGEVLEPAFDLSQELTLRDVLEHYEGKRDKLDYNFIMTKERVDLLEEMISSQRFADLRLSHYVNDVDNELEKQFAAMIFRIPKINHTQIVFRGTDDTMVGWKEDFKLTYMREIPAHRSAIAYLKNYLSLHEDKVLVSGHSKGGNLAVYAVSHLPSELQDKIAQVYMFDAPGLHEAEVTLQSYQNIRDRLKVIRPEESIVGVMLNIDVEQEVVESQSFGVFQHAATRWQVSEETGDFVPAEKPTDLSLNLQQTFKQWTDELSSQELKALFDTVFDNLIDNGFLSLNELSHFNRESATTLFNVFNSLNAINEDKKNLMSKSAKLFFAAFAGNFKVAKIEAPKLNLPALPDFPDWEEIKSKFDKK</sequence>
<dbReference type="Gene3D" id="3.40.50.1820">
    <property type="entry name" value="alpha/beta hydrolase"/>
    <property type="match status" value="1"/>
</dbReference>
<dbReference type="InterPro" id="IPR024499">
    <property type="entry name" value="Mbeg1-like"/>
</dbReference>
<dbReference type="AlphaFoldDB" id="A0A1G6C105"/>
<evidence type="ECO:0000313" key="2">
    <source>
        <dbReference type="Proteomes" id="UP000182508"/>
    </source>
</evidence>
<gene>
    <name evidence="1" type="ORF">SAMN02910293_01319</name>
</gene>
<dbReference type="InterPro" id="IPR029058">
    <property type="entry name" value="AB_hydrolase_fold"/>
</dbReference>
<name>A0A1G6C105_9STRE</name>
<dbReference type="EMBL" id="FMXP01000016">
    <property type="protein sequence ID" value="SDB26551.1"/>
    <property type="molecule type" value="Genomic_DNA"/>
</dbReference>
<evidence type="ECO:0008006" key="3">
    <source>
        <dbReference type="Google" id="ProtNLM"/>
    </source>
</evidence>
<dbReference type="RefSeq" id="WP_074486103.1">
    <property type="nucleotide sequence ID" value="NZ_FMXP01000016.1"/>
</dbReference>
<dbReference type="SUPFAM" id="SSF53474">
    <property type="entry name" value="alpha/beta-Hydrolases"/>
    <property type="match status" value="1"/>
</dbReference>
<reference evidence="1 2" key="1">
    <citation type="submission" date="2016-10" db="EMBL/GenBank/DDBJ databases">
        <authorList>
            <person name="de Groot N.N."/>
        </authorList>
    </citation>
    <scope>NUCLEOTIDE SEQUENCE [LARGE SCALE GENOMIC DNA]</scope>
    <source>
        <strain evidence="1 2">A-4</strain>
    </source>
</reference>
<accession>A0A1G6C105</accession>
<dbReference type="Pfam" id="PF11187">
    <property type="entry name" value="Mbeg1-like"/>
    <property type="match status" value="1"/>
</dbReference>